<dbReference type="EMBL" id="CAJVRL010000087">
    <property type="protein sequence ID" value="CAG8958987.1"/>
    <property type="molecule type" value="Genomic_DNA"/>
</dbReference>
<name>A0A9N9PYS1_9HELO</name>
<reference evidence="3" key="1">
    <citation type="submission" date="2021-07" db="EMBL/GenBank/DDBJ databases">
        <authorList>
            <person name="Durling M."/>
        </authorList>
    </citation>
    <scope>NUCLEOTIDE SEQUENCE</scope>
</reference>
<evidence type="ECO:0000313" key="4">
    <source>
        <dbReference type="Proteomes" id="UP000696280"/>
    </source>
</evidence>
<comment type="caution">
    <text evidence="3">The sequence shown here is derived from an EMBL/GenBank/DDBJ whole genome shotgun (WGS) entry which is preliminary data.</text>
</comment>
<dbReference type="AlphaFoldDB" id="A0A9N9PYS1"/>
<feature type="coiled-coil region" evidence="1">
    <location>
        <begin position="190"/>
        <end position="217"/>
    </location>
</feature>
<dbReference type="Proteomes" id="UP000696280">
    <property type="component" value="Unassembled WGS sequence"/>
</dbReference>
<evidence type="ECO:0000256" key="1">
    <source>
        <dbReference type="SAM" id="Coils"/>
    </source>
</evidence>
<feature type="region of interest" description="Disordered" evidence="2">
    <location>
        <begin position="66"/>
        <end position="91"/>
    </location>
</feature>
<dbReference type="OrthoDB" id="3528416at2759"/>
<accession>A0A9N9PYS1</accession>
<gene>
    <name evidence="3" type="ORF">HYFRA_00012145</name>
</gene>
<protein>
    <submittedName>
        <fullName evidence="3">Uncharacterized protein</fullName>
    </submittedName>
</protein>
<sequence>MSEEDSIEQVYQDLCRSRSDIDYQYIREKLTEKEMEAKMRARDSIHKALANDIILARHWLSALTNKENHRQSKKRKQGEDESAQSPTDEPEKHWQEYLVEFLEEPGSWDEPFKRKHGLELEGSIEQLLQRTARRLESDSYRLMRLLTCIAGRDQELKDTDVEWMVPYLESQLQLLRGDYKIDREEKKYMENDLDYLANQHLREKERLENEDQILTGKPLINFNTPDFQEDSQPPAKRKKTDERAAQNSIDDNIDPIDPIPNPAYEQIDVDATATGSMKVEGNDGKCGCHRELCNIEKYDPRYSTQVRELATKVVQGRQDAEKRVHKAMAFAKSLLAKKLKAEESLGKTTASLRKELELRKVSQEQILALKKELRREDTLERKFVNSDPILENKRSEDAFQLKRSQLVTQLKDFERWWYETRKEEKEHGMSLEESRIHEGHHDLMKKFKKDLNILENERESIWLEFVGGLDGLNQAEITIWKALRGVRNAGPPRGLALTTDEDGAGPDSDCLYCVVDRCKGCFGYRGEYEKPWIEL</sequence>
<organism evidence="3 4">
    <name type="scientific">Hymenoscyphus fraxineus</name>
    <dbReference type="NCBI Taxonomy" id="746836"/>
    <lineage>
        <taxon>Eukaryota</taxon>
        <taxon>Fungi</taxon>
        <taxon>Dikarya</taxon>
        <taxon>Ascomycota</taxon>
        <taxon>Pezizomycotina</taxon>
        <taxon>Leotiomycetes</taxon>
        <taxon>Helotiales</taxon>
        <taxon>Helotiaceae</taxon>
        <taxon>Hymenoscyphus</taxon>
    </lineage>
</organism>
<feature type="region of interest" description="Disordered" evidence="2">
    <location>
        <begin position="218"/>
        <end position="259"/>
    </location>
</feature>
<keyword evidence="4" id="KW-1185">Reference proteome</keyword>
<evidence type="ECO:0000313" key="3">
    <source>
        <dbReference type="EMBL" id="CAG8958987.1"/>
    </source>
</evidence>
<keyword evidence="1" id="KW-0175">Coiled coil</keyword>
<proteinExistence type="predicted"/>
<evidence type="ECO:0000256" key="2">
    <source>
        <dbReference type="SAM" id="MobiDB-lite"/>
    </source>
</evidence>